<keyword evidence="4" id="KW-1185">Reference proteome</keyword>
<dbReference type="VEuPathDB" id="FungiDB:ASPVEDRAFT_73154"/>
<organism evidence="3 4">
    <name type="scientific">Aspergillus versicolor CBS 583.65</name>
    <dbReference type="NCBI Taxonomy" id="1036611"/>
    <lineage>
        <taxon>Eukaryota</taxon>
        <taxon>Fungi</taxon>
        <taxon>Dikarya</taxon>
        <taxon>Ascomycota</taxon>
        <taxon>Pezizomycotina</taxon>
        <taxon>Eurotiomycetes</taxon>
        <taxon>Eurotiomycetidae</taxon>
        <taxon>Eurotiales</taxon>
        <taxon>Aspergillaceae</taxon>
        <taxon>Aspergillus</taxon>
        <taxon>Aspergillus subgen. Nidulantes</taxon>
    </lineage>
</organism>
<protein>
    <recommendedName>
        <fullName evidence="2">EthD domain-containing protein</fullName>
    </recommendedName>
</protein>
<dbReference type="InterPro" id="IPR011008">
    <property type="entry name" value="Dimeric_a/b-barrel"/>
</dbReference>
<feature type="domain" description="EthD" evidence="2">
    <location>
        <begin position="12"/>
        <end position="112"/>
    </location>
</feature>
<dbReference type="AlphaFoldDB" id="A0A1L9PPN4"/>
<dbReference type="Proteomes" id="UP000184073">
    <property type="component" value="Unassembled WGS sequence"/>
</dbReference>
<dbReference type="Gene3D" id="3.30.70.100">
    <property type="match status" value="1"/>
</dbReference>
<dbReference type="EMBL" id="KV878130">
    <property type="protein sequence ID" value="OJJ03488.1"/>
    <property type="molecule type" value="Genomic_DNA"/>
</dbReference>
<reference evidence="4" key="1">
    <citation type="journal article" date="2017" name="Genome Biol.">
        <title>Comparative genomics reveals high biological diversity and specific adaptations in the industrially and medically important fungal genus Aspergillus.</title>
        <authorList>
            <person name="de Vries R.P."/>
            <person name="Riley R."/>
            <person name="Wiebenga A."/>
            <person name="Aguilar-Osorio G."/>
            <person name="Amillis S."/>
            <person name="Uchima C.A."/>
            <person name="Anderluh G."/>
            <person name="Asadollahi M."/>
            <person name="Askin M."/>
            <person name="Barry K."/>
            <person name="Battaglia E."/>
            <person name="Bayram O."/>
            <person name="Benocci T."/>
            <person name="Braus-Stromeyer S.A."/>
            <person name="Caldana C."/>
            <person name="Canovas D."/>
            <person name="Cerqueira G.C."/>
            <person name="Chen F."/>
            <person name="Chen W."/>
            <person name="Choi C."/>
            <person name="Clum A."/>
            <person name="Dos Santos R.A."/>
            <person name="Damasio A.R."/>
            <person name="Diallinas G."/>
            <person name="Emri T."/>
            <person name="Fekete E."/>
            <person name="Flipphi M."/>
            <person name="Freyberg S."/>
            <person name="Gallo A."/>
            <person name="Gournas C."/>
            <person name="Habgood R."/>
            <person name="Hainaut M."/>
            <person name="Harispe M.L."/>
            <person name="Henrissat B."/>
            <person name="Hilden K.S."/>
            <person name="Hope R."/>
            <person name="Hossain A."/>
            <person name="Karabika E."/>
            <person name="Karaffa L."/>
            <person name="Karanyi Z."/>
            <person name="Krasevec N."/>
            <person name="Kuo A."/>
            <person name="Kusch H."/>
            <person name="LaButti K."/>
            <person name="Lagendijk E.L."/>
            <person name="Lapidus A."/>
            <person name="Levasseur A."/>
            <person name="Lindquist E."/>
            <person name="Lipzen A."/>
            <person name="Logrieco A.F."/>
            <person name="MacCabe A."/>
            <person name="Maekelae M.R."/>
            <person name="Malavazi I."/>
            <person name="Melin P."/>
            <person name="Meyer V."/>
            <person name="Mielnichuk N."/>
            <person name="Miskei M."/>
            <person name="Molnar A.P."/>
            <person name="Mule G."/>
            <person name="Ngan C.Y."/>
            <person name="Orejas M."/>
            <person name="Orosz E."/>
            <person name="Ouedraogo J.P."/>
            <person name="Overkamp K.M."/>
            <person name="Park H.-S."/>
            <person name="Perrone G."/>
            <person name="Piumi F."/>
            <person name="Punt P.J."/>
            <person name="Ram A.F."/>
            <person name="Ramon A."/>
            <person name="Rauscher S."/>
            <person name="Record E."/>
            <person name="Riano-Pachon D.M."/>
            <person name="Robert V."/>
            <person name="Roehrig J."/>
            <person name="Ruller R."/>
            <person name="Salamov A."/>
            <person name="Salih N.S."/>
            <person name="Samson R.A."/>
            <person name="Sandor E."/>
            <person name="Sanguinetti M."/>
            <person name="Schuetze T."/>
            <person name="Sepcic K."/>
            <person name="Shelest E."/>
            <person name="Sherlock G."/>
            <person name="Sophianopoulou V."/>
            <person name="Squina F.M."/>
            <person name="Sun H."/>
            <person name="Susca A."/>
            <person name="Todd R.B."/>
            <person name="Tsang A."/>
            <person name="Unkles S.E."/>
            <person name="van de Wiele N."/>
            <person name="van Rossen-Uffink D."/>
            <person name="Oliveira J.V."/>
            <person name="Vesth T.C."/>
            <person name="Visser J."/>
            <person name="Yu J.-H."/>
            <person name="Zhou M."/>
            <person name="Andersen M.R."/>
            <person name="Archer D.B."/>
            <person name="Baker S.E."/>
            <person name="Benoit I."/>
            <person name="Brakhage A.A."/>
            <person name="Braus G.H."/>
            <person name="Fischer R."/>
            <person name="Frisvad J.C."/>
            <person name="Goldman G.H."/>
            <person name="Houbraken J."/>
            <person name="Oakley B."/>
            <person name="Pocsi I."/>
            <person name="Scazzocchio C."/>
            <person name="Seiboth B."/>
            <person name="vanKuyk P.A."/>
            <person name="Wortman J."/>
            <person name="Dyer P.S."/>
            <person name="Grigoriev I.V."/>
        </authorList>
    </citation>
    <scope>NUCLEOTIDE SEQUENCE [LARGE SCALE GENOMIC DNA]</scope>
    <source>
        <strain evidence="4">CBS 583.65</strain>
    </source>
</reference>
<accession>A0A1L9PPN4</accession>
<dbReference type="GeneID" id="63731701"/>
<sequence>MTVSALLLITRKPALTPSEFKAHYETVHVPLIKQLAGDDWPLSHKRTYIARPEPGADNNYPAAVLVGSQEDFHYDCITQVTFADEAGLKTFFARRMEPGTKEIVDADEEKFLVAEKVRVVLLGGEEETK</sequence>
<dbReference type="STRING" id="1036611.A0A1L9PPN4"/>
<evidence type="ECO:0000313" key="4">
    <source>
        <dbReference type="Proteomes" id="UP000184073"/>
    </source>
</evidence>
<evidence type="ECO:0000313" key="3">
    <source>
        <dbReference type="EMBL" id="OJJ03488.1"/>
    </source>
</evidence>
<dbReference type="RefSeq" id="XP_040669250.1">
    <property type="nucleotide sequence ID" value="XM_040816190.1"/>
</dbReference>
<proteinExistence type="inferred from homology"/>
<dbReference type="GO" id="GO:0016491">
    <property type="term" value="F:oxidoreductase activity"/>
    <property type="evidence" value="ECO:0007669"/>
    <property type="project" value="InterPro"/>
</dbReference>
<evidence type="ECO:0000259" key="2">
    <source>
        <dbReference type="Pfam" id="PF07110"/>
    </source>
</evidence>
<name>A0A1L9PPN4_ASPVE</name>
<comment type="similarity">
    <text evidence="1">Belongs to the tpcK family.</text>
</comment>
<dbReference type="OrthoDB" id="2519291at2759"/>
<dbReference type="InterPro" id="IPR009799">
    <property type="entry name" value="EthD_dom"/>
</dbReference>
<dbReference type="Pfam" id="PF07110">
    <property type="entry name" value="EthD"/>
    <property type="match status" value="1"/>
</dbReference>
<gene>
    <name evidence="3" type="ORF">ASPVEDRAFT_73154</name>
</gene>
<dbReference type="SUPFAM" id="SSF54909">
    <property type="entry name" value="Dimeric alpha+beta barrel"/>
    <property type="match status" value="1"/>
</dbReference>
<evidence type="ECO:0000256" key="1">
    <source>
        <dbReference type="ARBA" id="ARBA00005986"/>
    </source>
</evidence>